<organism evidence="1 2">
    <name type="scientific">Mycobacterium servetii</name>
    <dbReference type="NCBI Taxonomy" id="3237418"/>
    <lineage>
        <taxon>Bacteria</taxon>
        <taxon>Bacillati</taxon>
        <taxon>Actinomycetota</taxon>
        <taxon>Actinomycetes</taxon>
        <taxon>Mycobacteriales</taxon>
        <taxon>Mycobacteriaceae</taxon>
        <taxon>Mycobacterium</taxon>
    </lineage>
</organism>
<protein>
    <submittedName>
        <fullName evidence="1">Uncharacterized protein</fullName>
    </submittedName>
</protein>
<evidence type="ECO:0000313" key="2">
    <source>
        <dbReference type="Proteomes" id="UP001564760"/>
    </source>
</evidence>
<accession>A0ABV4CA22</accession>
<name>A0ABV4CA22_9MYCO</name>
<dbReference type="EMBL" id="JBGEDP010000002">
    <property type="protein sequence ID" value="MEY8019023.1"/>
    <property type="molecule type" value="Genomic_DNA"/>
</dbReference>
<proteinExistence type="predicted"/>
<gene>
    <name evidence="1" type="ORF">AB8998_30695</name>
</gene>
<dbReference type="RefSeq" id="WP_369742056.1">
    <property type="nucleotide sequence ID" value="NZ_JBGEDP010000002.1"/>
</dbReference>
<keyword evidence="2" id="KW-1185">Reference proteome</keyword>
<sequence length="112" mass="11963">MTFPNTQTEPTLISRTTEAEHGAYGTHTDAISARALHDLVGVYEQCRCDPAEIDYMETHFVIDGVGLTCERGLLFHVCAICCADEAACSQEHSHGPAAPACPHILPPVAVAS</sequence>
<reference evidence="1 2" key="1">
    <citation type="submission" date="2024-08" db="EMBL/GenBank/DDBJ databases">
        <title>Mycobacterium servetensis sp. nov., a novel rapid-growing mycobacterial species recovered from a human patient in Zaragoza, Spain.</title>
        <authorList>
            <person name="Tristancho-Baro A.I."/>
            <person name="Buenestado-Serrano S."/>
            <person name="Garcia De Viedma D."/>
            <person name="Milagro-Beamonte A."/>
            <person name="Burillo N."/>
            <person name="Sanz S."/>
            <person name="Lopez-Calleja A.I."/>
            <person name="Penas-Utrilla D."/>
            <person name="Guardingo M."/>
            <person name="Garcia M.J."/>
            <person name="Vinuelas-Bayon J."/>
        </authorList>
    </citation>
    <scope>NUCLEOTIDE SEQUENCE [LARGE SCALE GENOMIC DNA]</scope>
    <source>
        <strain evidence="2">HUMS_12744610</strain>
    </source>
</reference>
<dbReference type="Proteomes" id="UP001564760">
    <property type="component" value="Unassembled WGS sequence"/>
</dbReference>
<comment type="caution">
    <text evidence="1">The sequence shown here is derived from an EMBL/GenBank/DDBJ whole genome shotgun (WGS) entry which is preliminary data.</text>
</comment>
<evidence type="ECO:0000313" key="1">
    <source>
        <dbReference type="EMBL" id="MEY8019023.1"/>
    </source>
</evidence>